<comment type="subcellular location">
    <subcellularLocation>
        <location evidence="2">Cytoplasm</location>
    </subcellularLocation>
</comment>
<feature type="compositionally biased region" description="Acidic residues" evidence="13">
    <location>
        <begin position="561"/>
        <end position="573"/>
    </location>
</feature>
<evidence type="ECO:0000256" key="2">
    <source>
        <dbReference type="ARBA" id="ARBA00004496"/>
    </source>
</evidence>
<dbReference type="GO" id="GO:0008173">
    <property type="term" value="F:RNA methyltransferase activity"/>
    <property type="evidence" value="ECO:0007669"/>
    <property type="project" value="InterPro"/>
</dbReference>
<evidence type="ECO:0000256" key="12">
    <source>
        <dbReference type="ARBA" id="ARBA00023014"/>
    </source>
</evidence>
<dbReference type="InterPro" id="IPR027492">
    <property type="entry name" value="RNA_MTrfase_RlmN"/>
</dbReference>
<evidence type="ECO:0000256" key="5">
    <source>
        <dbReference type="ARBA" id="ARBA00022552"/>
    </source>
</evidence>
<dbReference type="Gene3D" id="1.10.150.530">
    <property type="match status" value="1"/>
</dbReference>
<evidence type="ECO:0000256" key="3">
    <source>
        <dbReference type="ARBA" id="ARBA00022485"/>
    </source>
</evidence>
<dbReference type="GO" id="GO:0030488">
    <property type="term" value="P:tRNA methylation"/>
    <property type="evidence" value="ECO:0007669"/>
    <property type="project" value="InterPro"/>
</dbReference>
<feature type="region of interest" description="Disordered" evidence="13">
    <location>
        <begin position="643"/>
        <end position="668"/>
    </location>
</feature>
<dbReference type="NCBIfam" id="TIGR00048">
    <property type="entry name" value="rRNA_mod_RlmN"/>
    <property type="match status" value="1"/>
</dbReference>
<dbReference type="Pfam" id="PF21016">
    <property type="entry name" value="RlmN_N"/>
    <property type="match status" value="1"/>
</dbReference>
<evidence type="ECO:0000256" key="14">
    <source>
        <dbReference type="SAM" id="Phobius"/>
    </source>
</evidence>
<sequence>MTVSTTRRARRQRQLQRQYSYNFVQMVCCYFLATTACKASSSMMRRSFFSSWGTISASSSSIVVEAFVVPNYSTNNNNKNNRRQQAQTKTTFHQFTTKMALSSSSSSSQATKERIIPRPQKVVQTQTTQTGISVNAIVDNPPPLLNLHTITLDELQGLVVSWGYPKFRGKQIYGWIRDKGVTNPNDMNNLPKDLRKTMLQFTCRNNSNDDDDYADSQANDNGGGALSLAFEAVSKDGTIKRAYQLRDGQLIESVLMGPYEDGRYTACISSQAGCAMGCVFCATGQMGFARQLSADEILEQVSRFASELKRGNDPSKRLSNIVFMGMGEPLANYRNVVKAVNRINSELGIGARRITVSTVGVVPSIKKLYAPDTEMPQVRLAVSLHCADDAERTKLLPANERYGGLNELMVTLKEYIDTTGRRVTLEWALIAHQNDGIDTARQLGNLVRKYGLRRDMIHVNVIPLNPTQGFEGAKPSNVKRVNAFCDCLKNDYGISATPRVRRGIDIDAGCGQLKAKIQKREQKKEQQQLQQETIAEATDTATLADFLPEPSSTVIGVYDDYGNDNDNDDDEEPQPPPPPTNGKIHQPKQVVEFTLADDAVDFEFDDFENPEYEADSHDMAEALRLVAMVEKGAFATTSTAAATSTAATSSSTTVEVDDSSSSPVKGPTTTIIDADAVRVAKKKRKKLLRNLKQIQKLKDMKASGQLTALSKEQLEKIGKEEAWRNEVEDLEHNLKS</sequence>
<keyword evidence="14" id="KW-0812">Transmembrane</keyword>
<dbReference type="EMBL" id="HBIX01023787">
    <property type="protein sequence ID" value="CAE0723737.1"/>
    <property type="molecule type" value="Transcribed_RNA"/>
</dbReference>
<keyword evidence="7" id="KW-0808">Transferase</keyword>
<keyword evidence="9" id="KW-0819">tRNA processing</keyword>
<dbReference type="InterPro" id="IPR040072">
    <property type="entry name" value="Methyltransferase_A"/>
</dbReference>
<dbReference type="SUPFAM" id="SSF102114">
    <property type="entry name" value="Radical SAM enzymes"/>
    <property type="match status" value="1"/>
</dbReference>
<gene>
    <name evidence="16" type="ORF">PAUS00366_LOCUS16493</name>
</gene>
<dbReference type="Gene3D" id="3.20.20.70">
    <property type="entry name" value="Aldolase class I"/>
    <property type="match status" value="1"/>
</dbReference>
<keyword evidence="10" id="KW-0479">Metal-binding</keyword>
<dbReference type="InterPro" id="IPR007197">
    <property type="entry name" value="rSAM"/>
</dbReference>
<keyword evidence="14" id="KW-0472">Membrane</keyword>
<dbReference type="Pfam" id="PF04055">
    <property type="entry name" value="Radical_SAM"/>
    <property type="match status" value="1"/>
</dbReference>
<proteinExistence type="predicted"/>
<name>A0A7S4EN18_9STRA</name>
<evidence type="ECO:0000256" key="4">
    <source>
        <dbReference type="ARBA" id="ARBA00022490"/>
    </source>
</evidence>
<keyword evidence="12" id="KW-0411">Iron-sulfur</keyword>
<dbReference type="SFLD" id="SFLDG01062">
    <property type="entry name" value="methyltransferase_(Class_A)"/>
    <property type="match status" value="1"/>
</dbReference>
<accession>A0A7S4EN18</accession>
<dbReference type="InterPro" id="IPR058240">
    <property type="entry name" value="rSAM_sf"/>
</dbReference>
<evidence type="ECO:0000256" key="13">
    <source>
        <dbReference type="SAM" id="MobiDB-lite"/>
    </source>
</evidence>
<keyword evidence="6" id="KW-0489">Methyltransferase</keyword>
<evidence type="ECO:0000256" key="11">
    <source>
        <dbReference type="ARBA" id="ARBA00023004"/>
    </source>
</evidence>
<feature type="region of interest" description="Disordered" evidence="13">
    <location>
        <begin position="554"/>
        <end position="586"/>
    </location>
</feature>
<keyword evidence="11" id="KW-0408">Iron</keyword>
<dbReference type="InterPro" id="IPR004383">
    <property type="entry name" value="rRNA_lsu_MTrfase_RlmN/Cfr"/>
</dbReference>
<keyword evidence="5" id="KW-0698">rRNA processing</keyword>
<comment type="cofactor">
    <cofactor evidence="1">
        <name>[4Fe-4S] cluster</name>
        <dbReference type="ChEBI" id="CHEBI:49883"/>
    </cofactor>
</comment>
<evidence type="ECO:0000256" key="9">
    <source>
        <dbReference type="ARBA" id="ARBA00022694"/>
    </source>
</evidence>
<reference evidence="16" key="1">
    <citation type="submission" date="2021-01" db="EMBL/GenBank/DDBJ databases">
        <authorList>
            <person name="Corre E."/>
            <person name="Pelletier E."/>
            <person name="Niang G."/>
            <person name="Scheremetjew M."/>
            <person name="Finn R."/>
            <person name="Kale V."/>
            <person name="Holt S."/>
            <person name="Cochrane G."/>
            <person name="Meng A."/>
            <person name="Brown T."/>
            <person name="Cohen L."/>
        </authorList>
    </citation>
    <scope>NUCLEOTIDE SEQUENCE</scope>
    <source>
        <strain evidence="16">10249 10 AB</strain>
    </source>
</reference>
<feature type="transmembrane region" description="Helical" evidence="14">
    <location>
        <begin position="21"/>
        <end position="41"/>
    </location>
</feature>
<evidence type="ECO:0000256" key="7">
    <source>
        <dbReference type="ARBA" id="ARBA00022679"/>
    </source>
</evidence>
<dbReference type="AlphaFoldDB" id="A0A7S4EN18"/>
<dbReference type="GO" id="GO:0046872">
    <property type="term" value="F:metal ion binding"/>
    <property type="evidence" value="ECO:0007669"/>
    <property type="project" value="UniProtKB-KW"/>
</dbReference>
<evidence type="ECO:0000256" key="10">
    <source>
        <dbReference type="ARBA" id="ARBA00022723"/>
    </source>
</evidence>
<keyword evidence="8" id="KW-0949">S-adenosyl-L-methionine</keyword>
<dbReference type="CDD" id="cd01335">
    <property type="entry name" value="Radical_SAM"/>
    <property type="match status" value="1"/>
</dbReference>
<feature type="domain" description="Radical SAM core" evidence="15">
    <location>
        <begin position="260"/>
        <end position="505"/>
    </location>
</feature>
<feature type="compositionally biased region" description="Low complexity" evidence="13">
    <location>
        <begin position="643"/>
        <end position="662"/>
    </location>
</feature>
<dbReference type="GO" id="GO:0051539">
    <property type="term" value="F:4 iron, 4 sulfur cluster binding"/>
    <property type="evidence" value="ECO:0007669"/>
    <property type="project" value="UniProtKB-KW"/>
</dbReference>
<evidence type="ECO:0000313" key="16">
    <source>
        <dbReference type="EMBL" id="CAE0723737.1"/>
    </source>
</evidence>
<dbReference type="GO" id="GO:0070475">
    <property type="term" value="P:rRNA base methylation"/>
    <property type="evidence" value="ECO:0007669"/>
    <property type="project" value="InterPro"/>
</dbReference>
<keyword evidence="14" id="KW-1133">Transmembrane helix</keyword>
<keyword evidence="4" id="KW-0963">Cytoplasm</keyword>
<organism evidence="16">
    <name type="scientific">Pseudo-nitzschia australis</name>
    <dbReference type="NCBI Taxonomy" id="44445"/>
    <lineage>
        <taxon>Eukaryota</taxon>
        <taxon>Sar</taxon>
        <taxon>Stramenopiles</taxon>
        <taxon>Ochrophyta</taxon>
        <taxon>Bacillariophyta</taxon>
        <taxon>Bacillariophyceae</taxon>
        <taxon>Bacillariophycidae</taxon>
        <taxon>Bacillariales</taxon>
        <taxon>Bacillariaceae</taxon>
        <taxon>Pseudo-nitzschia</taxon>
    </lineage>
</organism>
<dbReference type="PANTHER" id="PTHR30544">
    <property type="entry name" value="23S RRNA METHYLTRANSFERASE"/>
    <property type="match status" value="1"/>
</dbReference>
<evidence type="ECO:0000256" key="8">
    <source>
        <dbReference type="ARBA" id="ARBA00022691"/>
    </source>
</evidence>
<dbReference type="PANTHER" id="PTHR30544:SF5">
    <property type="entry name" value="RADICAL SAM CORE DOMAIN-CONTAINING PROTEIN"/>
    <property type="match status" value="1"/>
</dbReference>
<dbReference type="InterPro" id="IPR013785">
    <property type="entry name" value="Aldolase_TIM"/>
</dbReference>
<evidence type="ECO:0000256" key="1">
    <source>
        <dbReference type="ARBA" id="ARBA00001966"/>
    </source>
</evidence>
<dbReference type="PROSITE" id="PS51918">
    <property type="entry name" value="RADICAL_SAM"/>
    <property type="match status" value="1"/>
</dbReference>
<dbReference type="GO" id="GO:0005737">
    <property type="term" value="C:cytoplasm"/>
    <property type="evidence" value="ECO:0007669"/>
    <property type="project" value="UniProtKB-SubCell"/>
</dbReference>
<protein>
    <recommendedName>
        <fullName evidence="15">Radical SAM core domain-containing protein</fullName>
    </recommendedName>
</protein>
<evidence type="ECO:0000256" key="6">
    <source>
        <dbReference type="ARBA" id="ARBA00022603"/>
    </source>
</evidence>
<evidence type="ECO:0000259" key="15">
    <source>
        <dbReference type="PROSITE" id="PS51918"/>
    </source>
</evidence>
<dbReference type="FunFam" id="3.20.20.70:FF:000014">
    <property type="entry name" value="Probable dual-specificity RNA methyltransferase RlmN"/>
    <property type="match status" value="1"/>
</dbReference>
<dbReference type="SFLD" id="SFLDS00029">
    <property type="entry name" value="Radical_SAM"/>
    <property type="match status" value="1"/>
</dbReference>
<dbReference type="InterPro" id="IPR048641">
    <property type="entry name" value="RlmN_N"/>
</dbReference>
<dbReference type="SFLD" id="SFLDF00275">
    <property type="entry name" value="adenosine_C2_methyltransferase"/>
    <property type="match status" value="1"/>
</dbReference>
<keyword evidence="3" id="KW-0004">4Fe-4S</keyword>